<feature type="transmembrane region" description="Helical" evidence="6">
    <location>
        <begin position="177"/>
        <end position="197"/>
    </location>
</feature>
<evidence type="ECO:0000256" key="6">
    <source>
        <dbReference type="SAM" id="Phobius"/>
    </source>
</evidence>
<accession>A0ABX0JQ78</accession>
<name>A0ABX0JQ78_9PROT</name>
<dbReference type="Proteomes" id="UP000635278">
    <property type="component" value="Unassembled WGS sequence"/>
</dbReference>
<evidence type="ECO:0000259" key="7">
    <source>
        <dbReference type="Pfam" id="PF00892"/>
    </source>
</evidence>
<evidence type="ECO:0000256" key="4">
    <source>
        <dbReference type="ARBA" id="ARBA00022989"/>
    </source>
</evidence>
<feature type="transmembrane region" description="Helical" evidence="6">
    <location>
        <begin position="34"/>
        <end position="50"/>
    </location>
</feature>
<feature type="domain" description="EamA" evidence="7">
    <location>
        <begin position="3"/>
        <end position="134"/>
    </location>
</feature>
<feature type="transmembrane region" description="Helical" evidence="6">
    <location>
        <begin position="266"/>
        <end position="285"/>
    </location>
</feature>
<feature type="transmembrane region" description="Helical" evidence="6">
    <location>
        <begin position="242"/>
        <end position="260"/>
    </location>
</feature>
<evidence type="ECO:0000256" key="3">
    <source>
        <dbReference type="ARBA" id="ARBA00022692"/>
    </source>
</evidence>
<dbReference type="PANTHER" id="PTHR32322">
    <property type="entry name" value="INNER MEMBRANE TRANSPORTER"/>
    <property type="match status" value="1"/>
</dbReference>
<feature type="domain" description="EamA" evidence="7">
    <location>
        <begin position="148"/>
        <end position="283"/>
    </location>
</feature>
<feature type="transmembrane region" description="Helical" evidence="6">
    <location>
        <begin position="87"/>
        <end position="110"/>
    </location>
</feature>
<dbReference type="InterPro" id="IPR050638">
    <property type="entry name" value="AA-Vitamin_Transporters"/>
</dbReference>
<feature type="transmembrane region" description="Helical" evidence="6">
    <location>
        <begin position="62"/>
        <end position="81"/>
    </location>
</feature>
<dbReference type="Pfam" id="PF00892">
    <property type="entry name" value="EamA"/>
    <property type="match status" value="2"/>
</dbReference>
<evidence type="ECO:0000256" key="1">
    <source>
        <dbReference type="ARBA" id="ARBA00004141"/>
    </source>
</evidence>
<reference evidence="8 9" key="1">
    <citation type="journal article" date="2020" name="Int. J. Syst. Evol. Microbiol.">
        <title>Novel acetic acid bacteria from cider fermentations: Acetobacter conturbans sp. nov. and Acetobacter fallax sp. nov.</title>
        <authorList>
            <person name="Sombolestani A.S."/>
            <person name="Cleenwerck I."/>
            <person name="Cnockaert M."/>
            <person name="Borremans W."/>
            <person name="Wieme A.D."/>
            <person name="De Vuyst L."/>
            <person name="Vandamme P."/>
        </authorList>
    </citation>
    <scope>NUCLEOTIDE SEQUENCE [LARGE SCALE GENOMIC DNA]</scope>
    <source>
        <strain evidence="8 9">LMG 30640</strain>
    </source>
</reference>
<comment type="caution">
    <text evidence="8">The sequence shown here is derived from an EMBL/GenBank/DDBJ whole genome shotgun (WGS) entry which is preliminary data.</text>
</comment>
<comment type="similarity">
    <text evidence="2">Belongs to the EamA transporter family.</text>
</comment>
<keyword evidence="3 6" id="KW-0812">Transmembrane</keyword>
<dbReference type="PANTHER" id="PTHR32322:SF2">
    <property type="entry name" value="EAMA DOMAIN-CONTAINING PROTEIN"/>
    <property type="match status" value="1"/>
</dbReference>
<dbReference type="SUPFAM" id="SSF103481">
    <property type="entry name" value="Multidrug resistance efflux transporter EmrE"/>
    <property type="match status" value="2"/>
</dbReference>
<organism evidence="8 9">
    <name type="scientific">Acetobacter musti</name>
    <dbReference type="NCBI Taxonomy" id="864732"/>
    <lineage>
        <taxon>Bacteria</taxon>
        <taxon>Pseudomonadati</taxon>
        <taxon>Pseudomonadota</taxon>
        <taxon>Alphaproteobacteria</taxon>
        <taxon>Acetobacterales</taxon>
        <taxon>Acetobacteraceae</taxon>
        <taxon>Acetobacter</taxon>
    </lineage>
</organism>
<dbReference type="EMBL" id="WOTB01000016">
    <property type="protein sequence ID" value="NHN85427.1"/>
    <property type="molecule type" value="Genomic_DNA"/>
</dbReference>
<comment type="subcellular location">
    <subcellularLocation>
        <location evidence="1">Membrane</location>
        <topology evidence="1">Multi-pass membrane protein</topology>
    </subcellularLocation>
</comment>
<sequence>MNALLFLAVVLIWGLSWFAIHLQMGAAPVDVAIFWRFVVSVLMLGGWLALTGRLRRPSREVAPWPAGMGACLFSCNFLAFYSSEMFLPSGIVSVVFSMSTVLNALGLWLFFRQRPDVRVLGGGLLGVCGVAMLLGGGLGGGAAAAMLAGVGLALLGTVLFSLGNMISRRIGRFDMDLPNAVLCSMAFGMFVMGVNVLTQGHSFMPPLTLRWLSGLLYLSVFGSVAGFLFYLMLVRRIGADRAAYTTILSPVIALAVSAIFEGAHWSGLMLAGLVLILCGNVLAFARRRAVPRVVEVEQG</sequence>
<evidence type="ECO:0000313" key="8">
    <source>
        <dbReference type="EMBL" id="NHN85427.1"/>
    </source>
</evidence>
<protein>
    <submittedName>
        <fullName evidence="8">EamA family transporter</fullName>
    </submittedName>
</protein>
<keyword evidence="4 6" id="KW-1133">Transmembrane helix</keyword>
<dbReference type="RefSeq" id="WP_173583821.1">
    <property type="nucleotide sequence ID" value="NZ_WOTB01000016.1"/>
</dbReference>
<evidence type="ECO:0000313" key="9">
    <source>
        <dbReference type="Proteomes" id="UP000635278"/>
    </source>
</evidence>
<feature type="transmembrane region" description="Helical" evidence="6">
    <location>
        <begin position="142"/>
        <end position="165"/>
    </location>
</feature>
<proteinExistence type="inferred from homology"/>
<evidence type="ECO:0000256" key="2">
    <source>
        <dbReference type="ARBA" id="ARBA00007362"/>
    </source>
</evidence>
<evidence type="ECO:0000256" key="5">
    <source>
        <dbReference type="ARBA" id="ARBA00023136"/>
    </source>
</evidence>
<feature type="transmembrane region" description="Helical" evidence="6">
    <location>
        <begin position="117"/>
        <end position="136"/>
    </location>
</feature>
<dbReference type="InterPro" id="IPR037185">
    <property type="entry name" value="EmrE-like"/>
</dbReference>
<keyword evidence="5 6" id="KW-0472">Membrane</keyword>
<dbReference type="InterPro" id="IPR000620">
    <property type="entry name" value="EamA_dom"/>
</dbReference>
<gene>
    <name evidence="8" type="ORF">GOB93_12355</name>
</gene>
<keyword evidence="9" id="KW-1185">Reference proteome</keyword>
<feature type="transmembrane region" description="Helical" evidence="6">
    <location>
        <begin position="209"/>
        <end position="230"/>
    </location>
</feature>